<dbReference type="PANTHER" id="PTHR46091:SF3">
    <property type="entry name" value="AMINE OXIDASE DOMAIN-CONTAINING PROTEIN"/>
    <property type="match status" value="1"/>
</dbReference>
<dbReference type="PANTHER" id="PTHR46091">
    <property type="entry name" value="BLR7054 PROTEIN"/>
    <property type="match status" value="1"/>
</dbReference>
<dbReference type="Proteomes" id="UP000293483">
    <property type="component" value="Unassembled WGS sequence"/>
</dbReference>
<protein>
    <submittedName>
        <fullName evidence="7">NAD(P)/FAD-dependent oxidoreductase</fullName>
    </submittedName>
</protein>
<dbReference type="Gene3D" id="3.50.50.60">
    <property type="entry name" value="FAD/NAD(P)-binding domain"/>
    <property type="match status" value="2"/>
</dbReference>
<proteinExistence type="predicted"/>
<evidence type="ECO:0000259" key="6">
    <source>
        <dbReference type="Pfam" id="PF01593"/>
    </source>
</evidence>
<keyword evidence="3" id="KW-0274">FAD</keyword>
<evidence type="ECO:0000256" key="3">
    <source>
        <dbReference type="ARBA" id="ARBA00022827"/>
    </source>
</evidence>
<evidence type="ECO:0000313" key="7">
    <source>
        <dbReference type="EMBL" id="RZG65957.1"/>
    </source>
</evidence>
<gene>
    <name evidence="7" type="ORF">EXE25_12435</name>
</gene>
<reference evidence="7 8" key="1">
    <citation type="submission" date="2019-02" db="EMBL/GenBank/DDBJ databases">
        <title>The Batch Genome Submission of Acinetobacter spp. strains.</title>
        <authorList>
            <person name="Qin J."/>
            <person name="Hu Y."/>
            <person name="Ye H."/>
            <person name="Wei L."/>
            <person name="Feng Y."/>
            <person name="Zong Z."/>
        </authorList>
    </citation>
    <scope>NUCLEOTIDE SEQUENCE [LARGE SCALE GENOMIC DNA]</scope>
    <source>
        <strain evidence="7 8">WCHABo060081</strain>
    </source>
</reference>
<dbReference type="InterPro" id="IPR036188">
    <property type="entry name" value="FAD/NAD-bd_sf"/>
</dbReference>
<dbReference type="AlphaFoldDB" id="A0A4Q7ARQ9"/>
<keyword evidence="4" id="KW-0521">NADP</keyword>
<dbReference type="SUPFAM" id="SSF51905">
    <property type="entry name" value="FAD/NAD(P)-binding domain"/>
    <property type="match status" value="1"/>
</dbReference>
<dbReference type="GO" id="GO:0016491">
    <property type="term" value="F:oxidoreductase activity"/>
    <property type="evidence" value="ECO:0007669"/>
    <property type="project" value="InterPro"/>
</dbReference>
<accession>A0A4Q7ARQ9</accession>
<keyword evidence="5" id="KW-0520">NAD</keyword>
<evidence type="ECO:0000313" key="8">
    <source>
        <dbReference type="Proteomes" id="UP000293483"/>
    </source>
</evidence>
<keyword evidence="1" id="KW-0285">Flavoprotein</keyword>
<dbReference type="RefSeq" id="WP_130146769.1">
    <property type="nucleotide sequence ID" value="NZ_SGSU01000013.1"/>
</dbReference>
<dbReference type="EMBL" id="SGSU01000013">
    <property type="protein sequence ID" value="RZG65957.1"/>
    <property type="molecule type" value="Genomic_DNA"/>
</dbReference>
<keyword evidence="2" id="KW-0732">Signal</keyword>
<evidence type="ECO:0000256" key="2">
    <source>
        <dbReference type="ARBA" id="ARBA00022729"/>
    </source>
</evidence>
<dbReference type="InterPro" id="IPR002937">
    <property type="entry name" value="Amino_oxidase"/>
</dbReference>
<name>A0A4Q7ARQ9_9GAMM</name>
<evidence type="ECO:0000256" key="4">
    <source>
        <dbReference type="ARBA" id="ARBA00022857"/>
    </source>
</evidence>
<evidence type="ECO:0000256" key="1">
    <source>
        <dbReference type="ARBA" id="ARBA00022630"/>
    </source>
</evidence>
<feature type="domain" description="Amine oxidase" evidence="6">
    <location>
        <begin position="14"/>
        <end position="493"/>
    </location>
</feature>
<dbReference type="Pfam" id="PF01593">
    <property type="entry name" value="Amino_oxidase"/>
    <property type="match status" value="1"/>
</dbReference>
<evidence type="ECO:0000256" key="5">
    <source>
        <dbReference type="ARBA" id="ARBA00023027"/>
    </source>
</evidence>
<dbReference type="InterPro" id="IPR052206">
    <property type="entry name" value="Retinol_saturase"/>
</dbReference>
<sequence length="508" mass="56889">MQNYDVVVIGSGNAGLTAAVTAQKAGKKTLLVERHNIPGGCATSFVRGDFEFEVALHQLSGLGTEERPFIMRQLFDQLGVMDKVEFVQEHELYRLAVPNQVDITLPASWSGIRKLLQAQYPAEADQLEQFMLACEKVTLEGFTTLPKAQKSNDPLLIDQLCPYFKRYGLRSAHDVLHEFFTDETLISILATYWFYSGIPPKNLLFSDLANMLYAYAMFKPWHIKGGSQAMSNALLESFLESGGEAQFNCGVEKIITQDHAIIGVRLEDGRLINCKAVISNASPLLTFNELLDDPLPTKIQQDFKSRRMGTSAFVIYLGLDCTPAHLKINAASTFISSTMDWEKTHDNMESFDSPVSGMLTCYNYDDPQAAPEGKSQVVLVCLQYADVWKNVKAEDYAKTKYCFADELIDLIEQVYPNLRQHIQEVEVATPLTMMRYLNTPGGAIYGYKQTREDTSFIRDRLNHLQGLYFASAWTTMGGFQPTYAAGVSTAKAVVRQLDKMAQQELSNV</sequence>
<comment type="caution">
    <text evidence="7">The sequence shown here is derived from an EMBL/GenBank/DDBJ whole genome shotgun (WGS) entry which is preliminary data.</text>
</comment>
<organism evidence="7 8">
    <name type="scientific">Acinetobacter bouvetii</name>
    <dbReference type="NCBI Taxonomy" id="202951"/>
    <lineage>
        <taxon>Bacteria</taxon>
        <taxon>Pseudomonadati</taxon>
        <taxon>Pseudomonadota</taxon>
        <taxon>Gammaproteobacteria</taxon>
        <taxon>Moraxellales</taxon>
        <taxon>Moraxellaceae</taxon>
        <taxon>Acinetobacter</taxon>
    </lineage>
</organism>